<keyword evidence="1" id="KW-0472">Membrane</keyword>
<dbReference type="Proteomes" id="UP000249260">
    <property type="component" value="Unassembled WGS sequence"/>
</dbReference>
<feature type="transmembrane region" description="Helical" evidence="1">
    <location>
        <begin position="21"/>
        <end position="42"/>
    </location>
</feature>
<keyword evidence="3" id="KW-1185">Reference proteome</keyword>
<evidence type="ECO:0000313" key="3">
    <source>
        <dbReference type="Proteomes" id="UP000249260"/>
    </source>
</evidence>
<comment type="caution">
    <text evidence="2">The sequence shown here is derived from an EMBL/GenBank/DDBJ whole genome shotgun (WGS) entry which is preliminary data.</text>
</comment>
<sequence length="201" mass="22292">MMRNKVVKSQFHSADLRTWSIWGWRALFALMRVLFGVGWLLAGVTKVLGEGGSSGHSWFAQPGVFLTDYLIKALDKPNVPGFYKSLIEDVALNQVMVLNYAIPVVQIIVGLFLIAGFMIFPSVLICLFMHINFILSGNINVMSLTLYTTAFGILLSGTRVYAFSLDCYLKIGSLFIFMNRKPNTGTLHALPAMAQMKSPTS</sequence>
<proteinExistence type="predicted"/>
<feature type="transmembrane region" description="Helical" evidence="1">
    <location>
        <begin position="100"/>
        <end position="126"/>
    </location>
</feature>
<dbReference type="OrthoDB" id="2871373at2"/>
<accession>A0A328U6X3</accession>
<evidence type="ECO:0008006" key="4">
    <source>
        <dbReference type="Google" id="ProtNLM"/>
    </source>
</evidence>
<protein>
    <recommendedName>
        <fullName evidence="4">DoxX family membrane protein</fullName>
    </recommendedName>
</protein>
<dbReference type="EMBL" id="QLUW01000001">
    <property type="protein sequence ID" value="RAP78608.1"/>
    <property type="molecule type" value="Genomic_DNA"/>
</dbReference>
<reference evidence="2 3" key="1">
    <citation type="submission" date="2018-06" db="EMBL/GenBank/DDBJ databases">
        <title>Paenibacillus montanisoli sp. nov., isolated from mountain area soil.</title>
        <authorList>
            <person name="Wu M."/>
        </authorList>
    </citation>
    <scope>NUCLEOTIDE SEQUENCE [LARGE SCALE GENOMIC DNA]</scope>
    <source>
        <strain evidence="2 3">RA17</strain>
    </source>
</reference>
<dbReference type="AlphaFoldDB" id="A0A328U6X3"/>
<evidence type="ECO:0000313" key="2">
    <source>
        <dbReference type="EMBL" id="RAP78608.1"/>
    </source>
</evidence>
<feature type="transmembrane region" description="Helical" evidence="1">
    <location>
        <begin position="133"/>
        <end position="154"/>
    </location>
</feature>
<organism evidence="2 3">
    <name type="scientific">Paenibacillus montanisoli</name>
    <dbReference type="NCBI Taxonomy" id="2081970"/>
    <lineage>
        <taxon>Bacteria</taxon>
        <taxon>Bacillati</taxon>
        <taxon>Bacillota</taxon>
        <taxon>Bacilli</taxon>
        <taxon>Bacillales</taxon>
        <taxon>Paenibacillaceae</taxon>
        <taxon>Paenibacillus</taxon>
    </lineage>
</organism>
<keyword evidence="1" id="KW-0812">Transmembrane</keyword>
<gene>
    <name evidence="2" type="ORF">DL346_01980</name>
</gene>
<keyword evidence="1" id="KW-1133">Transmembrane helix</keyword>
<evidence type="ECO:0000256" key="1">
    <source>
        <dbReference type="SAM" id="Phobius"/>
    </source>
</evidence>
<name>A0A328U6X3_9BACL</name>